<evidence type="ECO:0000313" key="2">
    <source>
        <dbReference type="EMBL" id="GJU03849.1"/>
    </source>
</evidence>
<comment type="caution">
    <text evidence="2">The sequence shown here is derived from an EMBL/GenBank/DDBJ whole genome shotgun (WGS) entry which is preliminary data.</text>
</comment>
<evidence type="ECO:0000313" key="3">
    <source>
        <dbReference type="Proteomes" id="UP001151760"/>
    </source>
</evidence>
<sequence length="126" mass="13786">MSTSTHPIIVLSNSNVEDAFSSTNTPDYTPASPDYFPVSPGNTFFDPLKDLSKDLLASLAISPFHDDPYMKAMQTYNATNDESPIPPPRAPIAPPTILPPSPVLPPSPLFDPRDFFLTDEIMPPQK</sequence>
<reference evidence="2" key="2">
    <citation type="submission" date="2022-01" db="EMBL/GenBank/DDBJ databases">
        <authorList>
            <person name="Yamashiro T."/>
            <person name="Shiraishi A."/>
            <person name="Satake H."/>
            <person name="Nakayama K."/>
        </authorList>
    </citation>
    <scope>NUCLEOTIDE SEQUENCE</scope>
</reference>
<evidence type="ECO:0000256" key="1">
    <source>
        <dbReference type="SAM" id="MobiDB-lite"/>
    </source>
</evidence>
<dbReference type="Proteomes" id="UP001151760">
    <property type="component" value="Unassembled WGS sequence"/>
</dbReference>
<reference evidence="2" key="1">
    <citation type="journal article" date="2022" name="Int. J. Mol. Sci.">
        <title>Draft Genome of Tanacetum Coccineum: Genomic Comparison of Closely Related Tanacetum-Family Plants.</title>
        <authorList>
            <person name="Yamashiro T."/>
            <person name="Shiraishi A."/>
            <person name="Nakayama K."/>
            <person name="Satake H."/>
        </authorList>
    </citation>
    <scope>NUCLEOTIDE SEQUENCE</scope>
</reference>
<keyword evidence="3" id="KW-1185">Reference proteome</keyword>
<dbReference type="EMBL" id="BQNB010021193">
    <property type="protein sequence ID" value="GJU03849.1"/>
    <property type="molecule type" value="Genomic_DNA"/>
</dbReference>
<organism evidence="2 3">
    <name type="scientific">Tanacetum coccineum</name>
    <dbReference type="NCBI Taxonomy" id="301880"/>
    <lineage>
        <taxon>Eukaryota</taxon>
        <taxon>Viridiplantae</taxon>
        <taxon>Streptophyta</taxon>
        <taxon>Embryophyta</taxon>
        <taxon>Tracheophyta</taxon>
        <taxon>Spermatophyta</taxon>
        <taxon>Magnoliopsida</taxon>
        <taxon>eudicotyledons</taxon>
        <taxon>Gunneridae</taxon>
        <taxon>Pentapetalae</taxon>
        <taxon>asterids</taxon>
        <taxon>campanulids</taxon>
        <taxon>Asterales</taxon>
        <taxon>Asteraceae</taxon>
        <taxon>Asteroideae</taxon>
        <taxon>Anthemideae</taxon>
        <taxon>Anthemidinae</taxon>
        <taxon>Tanacetum</taxon>
    </lineage>
</organism>
<feature type="region of interest" description="Disordered" evidence="1">
    <location>
        <begin position="78"/>
        <end position="104"/>
    </location>
</feature>
<feature type="compositionally biased region" description="Pro residues" evidence="1">
    <location>
        <begin position="84"/>
        <end position="104"/>
    </location>
</feature>
<accession>A0ABQ5IUG2</accession>
<name>A0ABQ5IUG2_9ASTR</name>
<gene>
    <name evidence="2" type="ORF">Tco_1114187</name>
</gene>
<proteinExistence type="predicted"/>
<protein>
    <submittedName>
        <fullName evidence="2">Uncharacterized protein</fullName>
    </submittedName>
</protein>